<name>A0A2Z2MIC1_9EURY</name>
<dbReference type="KEGG" id="tsl:A3L11_02355"/>
<organism evidence="1 2">
    <name type="scientific">Thermococcus siculi</name>
    <dbReference type="NCBI Taxonomy" id="72803"/>
    <lineage>
        <taxon>Archaea</taxon>
        <taxon>Methanobacteriati</taxon>
        <taxon>Methanobacteriota</taxon>
        <taxon>Thermococci</taxon>
        <taxon>Thermococcales</taxon>
        <taxon>Thermococcaceae</taxon>
        <taxon>Thermococcus</taxon>
    </lineage>
</organism>
<evidence type="ECO:0000313" key="2">
    <source>
        <dbReference type="Proteomes" id="UP000250125"/>
    </source>
</evidence>
<protein>
    <submittedName>
        <fullName evidence="1">Uncharacterized protein</fullName>
    </submittedName>
</protein>
<dbReference type="Proteomes" id="UP000250125">
    <property type="component" value="Chromosome"/>
</dbReference>
<accession>A0A2Z2MIC1</accession>
<dbReference type="AlphaFoldDB" id="A0A2Z2MIC1"/>
<proteinExistence type="predicted"/>
<reference evidence="1 2" key="1">
    <citation type="submission" date="2016-04" db="EMBL/GenBank/DDBJ databases">
        <title>Complete genome sequence of Thermococcus siculi type strain RG-20.</title>
        <authorList>
            <person name="Oger P.M."/>
        </authorList>
    </citation>
    <scope>NUCLEOTIDE SEQUENCE [LARGE SCALE GENOMIC DNA]</scope>
    <source>
        <strain evidence="1 2">RG-20</strain>
    </source>
</reference>
<sequence length="104" mass="12128">MTMADWKKLLREEGYLEIPGFRIELTLDNTFMDLDYIPRIIVYDEETGKWHVLRNPIPKGKTLEENWDNAVEVLARISAGEEEPQFGEEGVAERFALALMELDR</sequence>
<dbReference type="RefSeq" id="WP_088855367.1">
    <property type="nucleotide sequence ID" value="NZ_CP015103.1"/>
</dbReference>
<keyword evidence="2" id="KW-1185">Reference proteome</keyword>
<dbReference type="EMBL" id="CP015103">
    <property type="protein sequence ID" value="ASJ08129.1"/>
    <property type="molecule type" value="Genomic_DNA"/>
</dbReference>
<evidence type="ECO:0000313" key="1">
    <source>
        <dbReference type="EMBL" id="ASJ08129.1"/>
    </source>
</evidence>
<dbReference type="GeneID" id="33317043"/>
<gene>
    <name evidence="1" type="ORF">A3L11_02355</name>
</gene>
<dbReference type="OrthoDB" id="85230at2157"/>